<evidence type="ECO:0000313" key="1">
    <source>
        <dbReference type="EMBL" id="QDV35526.1"/>
    </source>
</evidence>
<keyword evidence="2" id="KW-1185">Reference proteome</keyword>
<evidence type="ECO:0000313" key="2">
    <source>
        <dbReference type="Proteomes" id="UP000317835"/>
    </source>
</evidence>
<dbReference type="AlphaFoldDB" id="A0A518H3U3"/>
<dbReference type="Proteomes" id="UP000317835">
    <property type="component" value="Chromosome"/>
</dbReference>
<dbReference type="RefSeq" id="WP_197447053.1">
    <property type="nucleotide sequence ID" value="NZ_CP036426.1"/>
</dbReference>
<name>A0A518H3U3_9BACT</name>
<sequence>MAKLLHRPEGRRGTLDGHLSRIHDGLVRAMVGAQKDFAHDTLGLPRPVLKALAASLVEFAEDIHCQVGIWSSLERHNREFFGTPLPFLTEPEVDAPPGAITPARVRHLLWVLYPQAIPDLIIAPEHVDLVRMAEVVAGFLGERFADLPTDSAVTQFLGTPNEYGWEVKRKLVWLSTRSYLFRYAFQRYAEEQGAEPTDIGIMDDFICQQCTEWSGLGALDILADVLDLPPERRADLLSWSERHNAVFEVRSGNKDRIEVRNLISGGTYHVRMNLERNPFPRGSYVLGSLVPWGGEWYWSGQQKTFKTLSAKEIDGLKEGYRKLPTIYYRYSPEDLAKARAMVREHYEEFVARHGKDWVVYPDGLAMAADWQKAAKEKFEALPPAKQKALLKRHGMTEYAPSFSLPPDLLEAEGGIGVYFNPDEGQEIVEGFDEVLSGLAKRGVDLEPDEAEAIRGWVLSDSISPGFVRRLAEQHGEESIKAAFLLFKHREGYALDYLLRRYKGRFYRPRYPTLTLVE</sequence>
<reference evidence="1 2" key="1">
    <citation type="submission" date="2019-02" db="EMBL/GenBank/DDBJ databases">
        <title>Deep-cultivation of Planctomycetes and their phenomic and genomic characterization uncovers novel biology.</title>
        <authorList>
            <person name="Wiegand S."/>
            <person name="Jogler M."/>
            <person name="Boedeker C."/>
            <person name="Pinto D."/>
            <person name="Vollmers J."/>
            <person name="Rivas-Marin E."/>
            <person name="Kohn T."/>
            <person name="Peeters S.H."/>
            <person name="Heuer A."/>
            <person name="Rast P."/>
            <person name="Oberbeckmann S."/>
            <person name="Bunk B."/>
            <person name="Jeske O."/>
            <person name="Meyerdierks A."/>
            <person name="Storesund J.E."/>
            <person name="Kallscheuer N."/>
            <person name="Luecker S."/>
            <person name="Lage O.M."/>
            <person name="Pohl T."/>
            <person name="Merkel B.J."/>
            <person name="Hornburger P."/>
            <person name="Mueller R.-W."/>
            <person name="Bruemmer F."/>
            <person name="Labrenz M."/>
            <person name="Spormann A.M."/>
            <person name="Op den Camp H."/>
            <person name="Overmann J."/>
            <person name="Amann R."/>
            <person name="Jetten M.S.M."/>
            <person name="Mascher T."/>
            <person name="Medema M.H."/>
            <person name="Devos D.P."/>
            <person name="Kaster A.-K."/>
            <person name="Ovreas L."/>
            <person name="Rohde M."/>
            <person name="Galperin M.Y."/>
            <person name="Jogler C."/>
        </authorList>
    </citation>
    <scope>NUCLEOTIDE SEQUENCE [LARGE SCALE GENOMIC DNA]</scope>
    <source>
        <strain evidence="1 2">ElP</strain>
    </source>
</reference>
<organism evidence="1 2">
    <name type="scientific">Tautonia plasticadhaerens</name>
    <dbReference type="NCBI Taxonomy" id="2527974"/>
    <lineage>
        <taxon>Bacteria</taxon>
        <taxon>Pseudomonadati</taxon>
        <taxon>Planctomycetota</taxon>
        <taxon>Planctomycetia</taxon>
        <taxon>Isosphaerales</taxon>
        <taxon>Isosphaeraceae</taxon>
        <taxon>Tautonia</taxon>
    </lineage>
</organism>
<accession>A0A518H3U3</accession>
<dbReference type="EMBL" id="CP036426">
    <property type="protein sequence ID" value="QDV35526.1"/>
    <property type="molecule type" value="Genomic_DNA"/>
</dbReference>
<gene>
    <name evidence="1" type="ORF">ElP_34290</name>
</gene>
<proteinExistence type="predicted"/>
<dbReference type="Pfam" id="PF12954">
    <property type="entry name" value="DUF3843"/>
    <property type="match status" value="1"/>
</dbReference>
<dbReference type="InterPro" id="IPR024214">
    <property type="entry name" value="DUF3843"/>
</dbReference>
<dbReference type="KEGG" id="tpla:ElP_34290"/>
<protein>
    <submittedName>
        <fullName evidence="1">Uncharacterized protein</fullName>
    </submittedName>
</protein>